<reference evidence="1 2" key="1">
    <citation type="submission" date="2018-12" db="EMBL/GenBank/DDBJ databases">
        <authorList>
            <person name="Grouzdev D.S."/>
            <person name="Krutkina M.S."/>
        </authorList>
    </citation>
    <scope>NUCLEOTIDE SEQUENCE [LARGE SCALE GENOMIC DNA]</scope>
    <source>
        <strain evidence="1 2">RmlP026</strain>
    </source>
</reference>
<sequence>MFGHVVHCDWSVRAAGRWSAEAHRDAQGGWRASGPSNVADPAALAARLAALAEDAPTLAAFDFPIGFPAAFGAATGYGGFAAAIDAIGRGDWPDIFAIAATPGEVGPRRPFYPARPGGTRLAHLVDGHGVAGIGDLVRACERRGAEGGAAGCMFWTMGASQVGKAALHGWREVIAPARRRGARLWPFDGDLAALAGRGGLVLAESYPGDGYGQLGFAIRRKGDRALRAALAPHLAAWAGKRGVALDPGLRAALDAGFPPEAGNDDGFDAVVGLLAALAVARGERAAAPPLAEGLRRWEGWILGKRPAA</sequence>
<evidence type="ECO:0000313" key="2">
    <source>
        <dbReference type="Proteomes" id="UP000290759"/>
    </source>
</evidence>
<gene>
    <name evidence="1" type="ORF">D3273_02665</name>
</gene>
<name>A0A4V1RV47_9HYPH</name>
<dbReference type="AlphaFoldDB" id="A0A4V1RV47"/>
<keyword evidence="2" id="KW-1185">Reference proteome</keyword>
<dbReference type="OrthoDB" id="3078257at2"/>
<evidence type="ECO:0000313" key="1">
    <source>
        <dbReference type="EMBL" id="RYC33394.1"/>
    </source>
</evidence>
<dbReference type="Proteomes" id="UP000290759">
    <property type="component" value="Unassembled WGS sequence"/>
</dbReference>
<reference evidence="1 2" key="2">
    <citation type="submission" date="2019-02" db="EMBL/GenBank/DDBJ databases">
        <title>'Lichenibacterium ramalinii' gen. nov. sp. nov., 'Lichenibacterium minor' gen. nov. sp. nov.</title>
        <authorList>
            <person name="Pankratov T."/>
        </authorList>
    </citation>
    <scope>NUCLEOTIDE SEQUENCE [LARGE SCALE GENOMIC DNA]</scope>
    <source>
        <strain evidence="1 2">RmlP026</strain>
    </source>
</reference>
<dbReference type="EMBL" id="QYBB01000002">
    <property type="protein sequence ID" value="RYC33394.1"/>
    <property type="molecule type" value="Genomic_DNA"/>
</dbReference>
<comment type="caution">
    <text evidence="1">The sequence shown here is derived from an EMBL/GenBank/DDBJ whole genome shotgun (WGS) entry which is preliminary data.</text>
</comment>
<proteinExistence type="predicted"/>
<protein>
    <submittedName>
        <fullName evidence="1">DUF429 domain-containing protein</fullName>
    </submittedName>
</protein>
<dbReference type="RefSeq" id="WP_129223242.1">
    <property type="nucleotide sequence ID" value="NZ_QYBB01000002.1"/>
</dbReference>
<accession>A0A4V1RV47</accession>
<organism evidence="1 2">
    <name type="scientific">Lichenibacterium minor</name>
    <dbReference type="NCBI Taxonomy" id="2316528"/>
    <lineage>
        <taxon>Bacteria</taxon>
        <taxon>Pseudomonadati</taxon>
        <taxon>Pseudomonadota</taxon>
        <taxon>Alphaproteobacteria</taxon>
        <taxon>Hyphomicrobiales</taxon>
        <taxon>Lichenihabitantaceae</taxon>
        <taxon>Lichenibacterium</taxon>
    </lineage>
</organism>